<protein>
    <submittedName>
        <fullName evidence="5">Glycoside hydrolase family 97 protein</fullName>
    </submittedName>
</protein>
<dbReference type="EMBL" id="CP053015">
    <property type="protein sequence ID" value="QJQ31498.1"/>
    <property type="molecule type" value="Genomic_DNA"/>
</dbReference>
<dbReference type="GO" id="GO:0016787">
    <property type="term" value="F:hydrolase activity"/>
    <property type="evidence" value="ECO:0007669"/>
    <property type="project" value="UniProtKB-KW"/>
</dbReference>
<dbReference type="PANTHER" id="PTHR35803:SF1">
    <property type="entry name" value="GLUCAN 1,4-ALPHA-GLUCOSIDASE SUSB"/>
    <property type="match status" value="1"/>
</dbReference>
<feature type="domain" description="Glycosyl-hydrolase 97 catalytic" evidence="2">
    <location>
        <begin position="298"/>
        <end position="485"/>
    </location>
</feature>
<dbReference type="AlphaFoldDB" id="A0A6M4AR21"/>
<gene>
    <name evidence="5" type="ORF">GV829_02740</name>
</gene>
<dbReference type="Proteomes" id="UP000503018">
    <property type="component" value="Chromosome"/>
</dbReference>
<dbReference type="SUPFAM" id="SSF51445">
    <property type="entry name" value="(Trans)glycosidases"/>
    <property type="match status" value="1"/>
</dbReference>
<dbReference type="PANTHER" id="PTHR35803">
    <property type="entry name" value="GLUCAN 1,4-ALPHA-GLUCOSIDASE SUSB-RELATED"/>
    <property type="match status" value="1"/>
</dbReference>
<keyword evidence="6" id="KW-1185">Reference proteome</keyword>
<dbReference type="RefSeq" id="WP_169943718.1">
    <property type="nucleotide sequence ID" value="NZ_CP053015.1"/>
</dbReference>
<evidence type="ECO:0000313" key="5">
    <source>
        <dbReference type="EMBL" id="QJQ31498.1"/>
    </source>
</evidence>
<evidence type="ECO:0000259" key="4">
    <source>
        <dbReference type="Pfam" id="PF14509"/>
    </source>
</evidence>
<reference evidence="5 6" key="1">
    <citation type="submission" date="2020-01" db="EMBL/GenBank/DDBJ databases">
        <title>Sphingomonas sp. strain CSW-10.</title>
        <authorList>
            <person name="Chen W.-M."/>
        </authorList>
    </citation>
    <scope>NUCLEOTIDE SEQUENCE [LARGE SCALE GENOMIC DNA]</scope>
    <source>
        <strain evidence="5 6">CSW-10</strain>
    </source>
</reference>
<sequence length="687" mass="77464">MPALTPRYWLYLALYLLAICAPANAETVATATSPDGKIEVRIDINNDGRASYSVTREGRPVIGNSRLGFLFTDALAFDRGLTLESQASSSADTRWEQPWGERRFVRDHHNELMLALRERGDGQRKLVVRFRLFNDGIGFRYEFPSDGNWPITINIQDELTEFTVDRPGTAWWIAGGDWNRYEQLYQRTPIDAVATAHTPITMRFEDGTHLTFHEAALVDYAAMWFRRVEGQRFKGTLSPSGSGPRVTRVVPFPTPWRTIIITADAAGMVESDLVLNLNEPNKLGDVSWVRPYRYIGIWWGMHLGQWSWASGERHGATTENARRHIDFAARHGFRGVLIEGWNVGWDGNWFGHGDQFSFTRPYSDFDLEAVAAYARERGVRLVGHHETGGNIAVYEDQLEDAMALYQRLGIDSVKTGYVADAGGIISRDAEGTIHMEYHDGQVMSRHHIRVVEAAARHRIAVNPHEPIKDTGLRRTYPNWVSREAARGMEYNAWTGSQNPVDHEPTLVYTRMLSGPMDFTPGILSLQGQNGQPLNSTMARQLALYIAIYSPIQMAADLIENLEQHPRELAFISAVPSDWAESHLVDGAVGEYALFARKDRNSEDWYLGGITDGQARDFNTPLTFLEPGRRYVATIYRDGPEADYRTDRRGDIVIESREVTSADRLSFRMAPGGGAAIRFVPVRTSGRR</sequence>
<dbReference type="Gene3D" id="3.20.20.70">
    <property type="entry name" value="Aldolase class I"/>
    <property type="match status" value="1"/>
</dbReference>
<organism evidence="5 6">
    <name type="scientific">Sphingomonas lacunae</name>
    <dbReference type="NCBI Taxonomy" id="2698828"/>
    <lineage>
        <taxon>Bacteria</taxon>
        <taxon>Pseudomonadati</taxon>
        <taxon>Pseudomonadota</taxon>
        <taxon>Alphaproteobacteria</taxon>
        <taxon>Sphingomonadales</taxon>
        <taxon>Sphingomonadaceae</taxon>
        <taxon>Sphingomonas</taxon>
    </lineage>
</organism>
<dbReference type="InterPro" id="IPR019563">
    <property type="entry name" value="GH97_catalytic"/>
</dbReference>
<dbReference type="KEGG" id="slan:GV829_02740"/>
<feature type="chain" id="PRO_5027058268" evidence="1">
    <location>
        <begin position="26"/>
        <end position="687"/>
    </location>
</feature>
<dbReference type="Pfam" id="PF10566">
    <property type="entry name" value="Glyco_hydro_97"/>
    <property type="match status" value="1"/>
</dbReference>
<feature type="domain" description="Glycosyl-hydrolase 97 C-terminal oligomerisation" evidence="4">
    <location>
        <begin position="577"/>
        <end position="678"/>
    </location>
</feature>
<evidence type="ECO:0000259" key="3">
    <source>
        <dbReference type="Pfam" id="PF14508"/>
    </source>
</evidence>
<dbReference type="Pfam" id="PF14509">
    <property type="entry name" value="GH97_C"/>
    <property type="match status" value="1"/>
</dbReference>
<evidence type="ECO:0000313" key="6">
    <source>
        <dbReference type="Proteomes" id="UP000503018"/>
    </source>
</evidence>
<dbReference type="InterPro" id="IPR014718">
    <property type="entry name" value="GH-type_carb-bd"/>
</dbReference>
<keyword evidence="1" id="KW-0732">Signal</keyword>
<dbReference type="Pfam" id="PF14508">
    <property type="entry name" value="GH97_N"/>
    <property type="match status" value="1"/>
</dbReference>
<dbReference type="InterPro" id="IPR017853">
    <property type="entry name" value="GH"/>
</dbReference>
<proteinExistence type="predicted"/>
<feature type="signal peptide" evidence="1">
    <location>
        <begin position="1"/>
        <end position="25"/>
    </location>
</feature>
<dbReference type="InterPro" id="IPR052720">
    <property type="entry name" value="Glycosyl_hydrolase_97"/>
</dbReference>
<accession>A0A6M4AR21</accession>
<evidence type="ECO:0000256" key="1">
    <source>
        <dbReference type="SAM" id="SignalP"/>
    </source>
</evidence>
<dbReference type="InterPro" id="IPR013785">
    <property type="entry name" value="Aldolase_TIM"/>
</dbReference>
<keyword evidence="5" id="KW-0378">Hydrolase</keyword>
<evidence type="ECO:0000259" key="2">
    <source>
        <dbReference type="Pfam" id="PF10566"/>
    </source>
</evidence>
<feature type="domain" description="Glycosyl-hydrolase 97 N-terminal" evidence="3">
    <location>
        <begin position="32"/>
        <end position="280"/>
    </location>
</feature>
<dbReference type="InterPro" id="IPR029486">
    <property type="entry name" value="GH97_N"/>
</dbReference>
<name>A0A6M4AR21_9SPHN</name>
<dbReference type="GO" id="GO:0030246">
    <property type="term" value="F:carbohydrate binding"/>
    <property type="evidence" value="ECO:0007669"/>
    <property type="project" value="InterPro"/>
</dbReference>
<dbReference type="InterPro" id="IPR029483">
    <property type="entry name" value="GH97_C"/>
</dbReference>
<dbReference type="Gene3D" id="2.70.98.10">
    <property type="match status" value="1"/>
</dbReference>